<protein>
    <recommendedName>
        <fullName evidence="8">DUF4870 domain-containing protein</fullName>
    </recommendedName>
</protein>
<reference evidence="6 7" key="1">
    <citation type="journal article" date="2014" name="Genome Announc.">
        <title>Draft Genome Sequences of Marine Flavobacterium Algibacter lectus Strains SS8 and NR4.</title>
        <authorList>
            <person name="Takatani N."/>
            <person name="Nakanishi M."/>
            <person name="Meirelles P."/>
            <person name="Mino S."/>
            <person name="Suda W."/>
            <person name="Oshima K."/>
            <person name="Hattori M."/>
            <person name="Ohkuma M."/>
            <person name="Hosokawa M."/>
            <person name="Miyashita K."/>
            <person name="Thompson F.L."/>
            <person name="Niwa A."/>
            <person name="Sawabe T."/>
            <person name="Sawabe T."/>
        </authorList>
    </citation>
    <scope>NUCLEOTIDE SEQUENCE [LARGE SCALE GENOMIC DNA]</scope>
    <source>
        <strain evidence="6 7">JCM 19300</strain>
    </source>
</reference>
<evidence type="ECO:0000256" key="2">
    <source>
        <dbReference type="ARBA" id="ARBA00022692"/>
    </source>
</evidence>
<evidence type="ECO:0000313" key="6">
    <source>
        <dbReference type="EMBL" id="GAL64355.1"/>
    </source>
</evidence>
<evidence type="ECO:0000256" key="3">
    <source>
        <dbReference type="ARBA" id="ARBA00022989"/>
    </source>
</evidence>
<evidence type="ECO:0000256" key="5">
    <source>
        <dbReference type="SAM" id="Phobius"/>
    </source>
</evidence>
<accession>A0A090VHV2</accession>
<evidence type="ECO:0008006" key="8">
    <source>
        <dbReference type="Google" id="ProtNLM"/>
    </source>
</evidence>
<evidence type="ECO:0000256" key="4">
    <source>
        <dbReference type="ARBA" id="ARBA00023136"/>
    </source>
</evidence>
<dbReference type="RefSeq" id="WP_074938541.1">
    <property type="nucleotide sequence ID" value="NZ_BBNQ01000018.1"/>
</dbReference>
<evidence type="ECO:0000256" key="1">
    <source>
        <dbReference type="ARBA" id="ARBA00004141"/>
    </source>
</evidence>
<dbReference type="Proteomes" id="UP000029644">
    <property type="component" value="Unassembled WGS sequence"/>
</dbReference>
<sequence length="112" mass="12369">MRNDKQLLVITHLSQLISLVTGFGSLLLPLILWLANKGRVNQMDTHGKSIINFQLSLIIWFIICVPLILFFGLGLLGFAALGLLSIILPIVNALRASRGENPTYPLTFNIIS</sequence>
<proteinExistence type="predicted"/>
<dbReference type="EMBL" id="BBNQ01000018">
    <property type="protein sequence ID" value="GAL64355.1"/>
    <property type="molecule type" value="Genomic_DNA"/>
</dbReference>
<feature type="transmembrane region" description="Helical" evidence="5">
    <location>
        <begin position="55"/>
        <end position="88"/>
    </location>
</feature>
<feature type="transmembrane region" description="Helical" evidence="5">
    <location>
        <begin position="7"/>
        <end position="35"/>
    </location>
</feature>
<evidence type="ECO:0000313" key="7">
    <source>
        <dbReference type="Proteomes" id="UP000029644"/>
    </source>
</evidence>
<keyword evidence="2 5" id="KW-0812">Transmembrane</keyword>
<dbReference type="Pfam" id="PF09685">
    <property type="entry name" value="MamF_MmsF"/>
    <property type="match status" value="1"/>
</dbReference>
<gene>
    <name evidence="6" type="ORF">JCM19300_492</name>
</gene>
<dbReference type="AlphaFoldDB" id="A0A090VHV2"/>
<dbReference type="InterPro" id="IPR019109">
    <property type="entry name" value="MamF_MmsF"/>
</dbReference>
<name>A0A090VHV2_9FLAO</name>
<comment type="caution">
    <text evidence="6">The sequence shown here is derived from an EMBL/GenBank/DDBJ whole genome shotgun (WGS) entry which is preliminary data.</text>
</comment>
<organism evidence="6 7">
    <name type="scientific">Algibacter lectus</name>
    <dbReference type="NCBI Taxonomy" id="221126"/>
    <lineage>
        <taxon>Bacteria</taxon>
        <taxon>Pseudomonadati</taxon>
        <taxon>Bacteroidota</taxon>
        <taxon>Flavobacteriia</taxon>
        <taxon>Flavobacteriales</taxon>
        <taxon>Flavobacteriaceae</taxon>
        <taxon>Algibacter</taxon>
    </lineage>
</organism>
<keyword evidence="4 5" id="KW-0472">Membrane</keyword>
<keyword evidence="3 5" id="KW-1133">Transmembrane helix</keyword>
<dbReference type="OrthoDB" id="1446062at2"/>
<comment type="subcellular location">
    <subcellularLocation>
        <location evidence="1">Membrane</location>
        <topology evidence="1">Multi-pass membrane protein</topology>
    </subcellularLocation>
</comment>